<evidence type="ECO:0000256" key="8">
    <source>
        <dbReference type="HAMAP-Rule" id="MF_03174"/>
    </source>
</evidence>
<sequence>MTVVCSGCEIETESRLKCPKCVKLGRQEYFCGQECFTKQYKTHSELCHKAPAPTMGAESLKVYKEDDMQTWVNDARLRPFVALGCDFPGSLRPWPTTPMNVVPEHIPRPDYVETGESRLEERSRAYPIHVYCEEELTRMRASCRIAREALDLAHSMCKTGITPVEIDDAVHHFIVEHHGYPSPLNYYNFPKSCCISVNEIVCHGIPDLRPLRDGDIVNVDITVYHQGMHADLNETYAVGTVADESLKLMKCSYDAMMKAIAICKPGVAYRDIGRVIENHCKSEGFAVVRNYTGHGIGSLFHTTPTIPHYEMNKAKGLMKEGHVFTIEPMVNAGKHSNDMWPDNWTVSTLDGSRSAQFEHQILITSEGAEVLTARLPTSPPLDF</sequence>
<dbReference type="EMBL" id="AFNH02000988">
    <property type="protein sequence ID" value="EZG46956.1"/>
    <property type="molecule type" value="Genomic_DNA"/>
</dbReference>
<comment type="catalytic activity">
    <reaction evidence="8 10">
        <text>Release of N-terminal amino acids, preferentially methionine, from peptides and arylamides.</text>
        <dbReference type="EC" id="3.4.11.18"/>
    </reaction>
</comment>
<dbReference type="GO" id="GO:0008270">
    <property type="term" value="F:zinc ion binding"/>
    <property type="evidence" value="ECO:0007669"/>
    <property type="project" value="UniProtKB-KW"/>
</dbReference>
<dbReference type="RefSeq" id="XP_011132231.1">
    <property type="nucleotide sequence ID" value="XM_011133929.1"/>
</dbReference>
<evidence type="ECO:0000259" key="11">
    <source>
        <dbReference type="PROSITE" id="PS52013"/>
    </source>
</evidence>
<evidence type="ECO:0000256" key="5">
    <source>
        <dbReference type="ARBA" id="ARBA00022771"/>
    </source>
</evidence>
<comment type="subunit">
    <text evidence="8">Associates with the 60S ribosomal subunit of the 80S translational complex.</text>
</comment>
<dbReference type="InterPro" id="IPR031615">
    <property type="entry name" value="Zfn-C6H2"/>
</dbReference>
<dbReference type="InterPro" id="IPR000994">
    <property type="entry name" value="Pept_M24"/>
</dbReference>
<comment type="function">
    <text evidence="8 10">Cotranslationally removes the N-terminal methionine from nascent proteins. The N-terminal methionine is often cleaved when the second residue in the primary sequence is small and uncharged (Met-Ala-, Cys, Gly, Pro, Ser, Thr, or Val).</text>
</comment>
<dbReference type="OrthoDB" id="3209743at2759"/>
<feature type="binding site" evidence="8">
    <location>
        <position position="358"/>
    </location>
    <ligand>
        <name>Zn(2+)</name>
        <dbReference type="ChEBI" id="CHEBI:29105"/>
        <label>4</label>
        <note>catalytic</note>
    </ligand>
</feature>
<keyword evidence="13" id="KW-1185">Reference proteome</keyword>
<dbReference type="PROSITE" id="PS00680">
    <property type="entry name" value="MAP_1"/>
    <property type="match status" value="1"/>
</dbReference>
<keyword evidence="6 8" id="KW-0378">Hydrolase</keyword>
<keyword evidence="3 8" id="KW-0645">Protease</keyword>
<dbReference type="CDD" id="cd01086">
    <property type="entry name" value="MetAP1"/>
    <property type="match status" value="1"/>
</dbReference>
<name>A0A023B1I0_GRENI</name>
<dbReference type="PRINTS" id="PR00599">
    <property type="entry name" value="MAPEPTIDASE"/>
</dbReference>
<comment type="cofactor">
    <cofactor evidence="10">
        <name>Co(2+)</name>
        <dbReference type="ChEBI" id="CHEBI:48828"/>
    </cofactor>
    <cofactor evidence="10">
        <name>Zn(2+)</name>
        <dbReference type="ChEBI" id="CHEBI:29105"/>
    </cofactor>
    <cofactor evidence="10">
        <name>Mn(2+)</name>
        <dbReference type="ChEBI" id="CHEBI:29035"/>
    </cofactor>
    <cofactor evidence="10">
        <name>Fe(2+)</name>
        <dbReference type="ChEBI" id="CHEBI:29033"/>
    </cofactor>
    <text evidence="10">Binds 2 divalent metal cations per subunit. Has a high-affinity and a low affinity metal-binding site. The true nature of the physiological cofactor is under debate. The enzyme is active with cobalt, zinc, manganese or divalent iron ions.</text>
</comment>
<dbReference type="EC" id="3.4.11.18" evidence="10"/>
<reference evidence="12" key="1">
    <citation type="submission" date="2013-12" db="EMBL/GenBank/DDBJ databases">
        <authorList>
            <person name="Omoto C.K."/>
            <person name="Sibley D."/>
            <person name="Venepally P."/>
            <person name="Hadjithomas M."/>
            <person name="Karamycheva S."/>
            <person name="Brunk B."/>
            <person name="Roos D."/>
            <person name="Caler E."/>
            <person name="Lorenzi H."/>
        </authorList>
    </citation>
    <scope>NUCLEOTIDE SEQUENCE</scope>
</reference>
<evidence type="ECO:0000256" key="9">
    <source>
        <dbReference type="PROSITE-ProRule" id="PRU01357"/>
    </source>
</evidence>
<dbReference type="InterPro" id="IPR036005">
    <property type="entry name" value="Creatinase/aminopeptidase-like"/>
</dbReference>
<keyword evidence="1 8" id="KW-0031">Aminopeptidase</keyword>
<dbReference type="VEuPathDB" id="CryptoDB:GNI_132630"/>
<dbReference type="OMA" id="FYGDHAY"/>
<dbReference type="PANTHER" id="PTHR43330">
    <property type="entry name" value="METHIONINE AMINOPEPTIDASE"/>
    <property type="match status" value="1"/>
</dbReference>
<evidence type="ECO:0000313" key="13">
    <source>
        <dbReference type="Proteomes" id="UP000019763"/>
    </source>
</evidence>
<feature type="binding site" evidence="8">
    <location>
        <position position="220"/>
    </location>
    <ligand>
        <name>Zn(2+)</name>
        <dbReference type="ChEBI" id="CHEBI:29105"/>
        <label>3</label>
    </ligand>
</feature>
<evidence type="ECO:0000313" key="12">
    <source>
        <dbReference type="EMBL" id="EZG46956.1"/>
    </source>
</evidence>
<feature type="binding site" evidence="8">
    <location>
        <position position="358"/>
    </location>
    <ligand>
        <name>Zn(2+)</name>
        <dbReference type="ChEBI" id="CHEBI:29105"/>
        <label>3</label>
    </ligand>
</feature>
<feature type="binding site" evidence="8">
    <location>
        <position position="294"/>
    </location>
    <ligand>
        <name>Zn(2+)</name>
        <dbReference type="ChEBI" id="CHEBI:29105"/>
        <label>4</label>
        <note>catalytic</note>
    </ligand>
</feature>
<dbReference type="GO" id="GO:0005829">
    <property type="term" value="C:cytosol"/>
    <property type="evidence" value="ECO:0007669"/>
    <property type="project" value="TreeGrafter"/>
</dbReference>
<evidence type="ECO:0000256" key="7">
    <source>
        <dbReference type="ARBA" id="ARBA00022833"/>
    </source>
</evidence>
<feature type="binding site" evidence="8">
    <location>
        <position position="231"/>
    </location>
    <ligand>
        <name>Zn(2+)</name>
        <dbReference type="ChEBI" id="CHEBI:29105"/>
        <label>3</label>
    </ligand>
</feature>
<dbReference type="Pfam" id="PF15801">
    <property type="entry name" value="zf-C6H2"/>
    <property type="match status" value="1"/>
</dbReference>
<dbReference type="PROSITE" id="PS52013">
    <property type="entry name" value="ZF_C6H2"/>
    <property type="match status" value="1"/>
</dbReference>
<dbReference type="GO" id="GO:0006508">
    <property type="term" value="P:proteolysis"/>
    <property type="evidence" value="ECO:0007669"/>
    <property type="project" value="UniProtKB-KW"/>
</dbReference>
<evidence type="ECO:0000256" key="6">
    <source>
        <dbReference type="ARBA" id="ARBA00022801"/>
    </source>
</evidence>
<dbReference type="Proteomes" id="UP000019763">
    <property type="component" value="Unassembled WGS sequence"/>
</dbReference>
<proteinExistence type="inferred from homology"/>
<dbReference type="PANTHER" id="PTHR43330:SF7">
    <property type="entry name" value="METHIONINE AMINOPEPTIDASE 1"/>
    <property type="match status" value="1"/>
</dbReference>
<feature type="binding site" evidence="8">
    <location>
        <position position="231"/>
    </location>
    <ligand>
        <name>Zn(2+)</name>
        <dbReference type="ChEBI" id="CHEBI:29105"/>
        <label>4</label>
        <note>catalytic</note>
    </ligand>
</feature>
<evidence type="ECO:0000256" key="1">
    <source>
        <dbReference type="ARBA" id="ARBA00022438"/>
    </source>
</evidence>
<evidence type="ECO:0000256" key="10">
    <source>
        <dbReference type="RuleBase" id="RU003653"/>
    </source>
</evidence>
<dbReference type="InterPro" id="IPR001714">
    <property type="entry name" value="Pept_M24_MAP"/>
</dbReference>
<comment type="cofactor">
    <cofactor evidence="8">
        <name>Zn(2+)</name>
        <dbReference type="ChEBI" id="CHEBI:29105"/>
    </cofactor>
    <cofactor evidence="8">
        <name>Co(2+)</name>
        <dbReference type="ChEBI" id="CHEBI:48828"/>
    </cofactor>
    <cofactor evidence="8">
        <name>Mn(2+)</name>
        <dbReference type="ChEBI" id="CHEBI:29035"/>
    </cofactor>
    <cofactor evidence="8">
        <name>Fe(2+)</name>
        <dbReference type="ChEBI" id="CHEBI:29033"/>
    </cofactor>
    <text evidence="8">Binds 2 divalent metal cations per subunit. Has a high-affinity and a low affinity metal-binding site. The true nature of the physiological cofactor is under debate. The enzyme is active with zinc, cobalt, manganese or divalent iron ions. Has high activity with zinc; zinc cofactor is transferred into the active site region by the ZNG1 zinc chaperone.</text>
</comment>
<feature type="binding site" evidence="8">
    <location>
        <position position="203"/>
    </location>
    <ligand>
        <name>a protein</name>
        <dbReference type="ChEBI" id="CHEBI:16541"/>
    </ligand>
    <ligandPart>
        <name>N-terminal L-methionine residue</name>
        <dbReference type="ChEBI" id="CHEBI:64731"/>
    </ligandPart>
</feature>
<dbReference type="Gene3D" id="3.90.230.10">
    <property type="entry name" value="Creatinase/methionine aminopeptidase superfamily"/>
    <property type="match status" value="1"/>
</dbReference>
<dbReference type="AlphaFoldDB" id="A0A023B1I0"/>
<dbReference type="InterPro" id="IPR002467">
    <property type="entry name" value="Pept_M24A_MAP1"/>
</dbReference>
<protein>
    <recommendedName>
        <fullName evidence="10">Methionine aminopeptidase</fullName>
        <ecNumber evidence="10">3.4.11.18</ecNumber>
    </recommendedName>
</protein>
<comment type="similarity">
    <text evidence="8 9">Belongs to the peptidase M24A family. Methionine aminopeptidase type 1 subfamily.</text>
</comment>
<keyword evidence="2 8" id="KW-0963">Cytoplasm</keyword>
<dbReference type="Pfam" id="PF00557">
    <property type="entry name" value="Peptidase_M24"/>
    <property type="match status" value="1"/>
</dbReference>
<dbReference type="NCBIfam" id="TIGR00500">
    <property type="entry name" value="met_pdase_I"/>
    <property type="match status" value="1"/>
</dbReference>
<dbReference type="eggNOG" id="KOG2738">
    <property type="taxonomic scope" value="Eukaryota"/>
</dbReference>
<evidence type="ECO:0000256" key="2">
    <source>
        <dbReference type="ARBA" id="ARBA00022490"/>
    </source>
</evidence>
<gene>
    <name evidence="12" type="ORF">GNI_132630</name>
</gene>
<dbReference type="GO" id="GO:0004239">
    <property type="term" value="F:initiator methionyl aminopeptidase activity"/>
    <property type="evidence" value="ECO:0007669"/>
    <property type="project" value="UniProtKB-UniRule"/>
</dbReference>
<feature type="binding site" evidence="8">
    <location>
        <position position="301"/>
    </location>
    <ligand>
        <name>a protein</name>
        <dbReference type="ChEBI" id="CHEBI:16541"/>
    </ligand>
    <ligandPart>
        <name>N-terminal L-methionine residue</name>
        <dbReference type="ChEBI" id="CHEBI:64731"/>
    </ligandPart>
</feature>
<dbReference type="GO" id="GO:0070006">
    <property type="term" value="F:metalloaminopeptidase activity"/>
    <property type="evidence" value="ECO:0007669"/>
    <property type="project" value="UniProtKB-UniRule"/>
</dbReference>
<evidence type="ECO:0000256" key="4">
    <source>
        <dbReference type="ARBA" id="ARBA00022723"/>
    </source>
</evidence>
<comment type="caution">
    <text evidence="12">The sequence shown here is derived from an EMBL/GenBank/DDBJ whole genome shotgun (WGS) entry which is preliminary data.</text>
</comment>
<dbReference type="GeneID" id="22914653"/>
<organism evidence="12 13">
    <name type="scientific">Gregarina niphandrodes</name>
    <name type="common">Septate eugregarine</name>
    <dbReference type="NCBI Taxonomy" id="110365"/>
    <lineage>
        <taxon>Eukaryota</taxon>
        <taxon>Sar</taxon>
        <taxon>Alveolata</taxon>
        <taxon>Apicomplexa</taxon>
        <taxon>Conoidasida</taxon>
        <taxon>Gregarinasina</taxon>
        <taxon>Eugregarinorida</taxon>
        <taxon>Gregarinidae</taxon>
        <taxon>Gregarina</taxon>
    </lineage>
</organism>
<keyword evidence="5 9" id="KW-0863">Zinc-finger</keyword>
<dbReference type="HAMAP" id="MF_01974">
    <property type="entry name" value="MetAP_1"/>
    <property type="match status" value="1"/>
</dbReference>
<comment type="subcellular location">
    <subcellularLocation>
        <location evidence="8">Cytoplasm</location>
    </subcellularLocation>
</comment>
<evidence type="ECO:0000256" key="3">
    <source>
        <dbReference type="ARBA" id="ARBA00022670"/>
    </source>
</evidence>
<feature type="binding site" evidence="8">
    <location>
        <position position="327"/>
    </location>
    <ligand>
        <name>Zn(2+)</name>
        <dbReference type="ChEBI" id="CHEBI:29105"/>
        <label>4</label>
        <note>catalytic</note>
    </ligand>
</feature>
<accession>A0A023B1I0</accession>
<dbReference type="SUPFAM" id="SSF55920">
    <property type="entry name" value="Creatinase/aminopeptidase"/>
    <property type="match status" value="1"/>
</dbReference>
<keyword evidence="7" id="KW-0862">Zinc</keyword>
<feature type="domain" description="C6H2-type" evidence="11">
    <location>
        <begin position="2"/>
        <end position="55"/>
    </location>
</feature>
<keyword evidence="4 8" id="KW-0479">Metal-binding</keyword>